<dbReference type="EMBL" id="JAUEPS010000058">
    <property type="protein sequence ID" value="KAK0443439.1"/>
    <property type="molecule type" value="Genomic_DNA"/>
</dbReference>
<keyword evidence="1" id="KW-0732">Signal</keyword>
<feature type="chain" id="PRO_5041469229" evidence="1">
    <location>
        <begin position="21"/>
        <end position="155"/>
    </location>
</feature>
<comment type="caution">
    <text evidence="2">The sequence shown here is derived from an EMBL/GenBank/DDBJ whole genome shotgun (WGS) entry which is preliminary data.</text>
</comment>
<dbReference type="Proteomes" id="UP001175211">
    <property type="component" value="Unassembled WGS sequence"/>
</dbReference>
<evidence type="ECO:0000313" key="2">
    <source>
        <dbReference type="EMBL" id="KAK0443439.1"/>
    </source>
</evidence>
<name>A0AA39JLB6_ARMTA</name>
<proteinExistence type="predicted"/>
<dbReference type="RefSeq" id="XP_060324758.1">
    <property type="nucleotide sequence ID" value="XM_060470144.1"/>
</dbReference>
<sequence>MKRWLVLFLLAIIPICFVTFSPGRPANQALSDKTAWPPELRLNLSLVDVVKFAVGCLNKPRPRGHLHAMDILVLFMKDVREISAVIYHREKISSARSFTGNGCLPHSREANYPEVLSHCIERYSPKEIYGRMNFPVLGRWVIREETHPASSIRKI</sequence>
<evidence type="ECO:0000313" key="3">
    <source>
        <dbReference type="Proteomes" id="UP001175211"/>
    </source>
</evidence>
<organism evidence="2 3">
    <name type="scientific">Armillaria tabescens</name>
    <name type="common">Ringless honey mushroom</name>
    <name type="synonym">Agaricus tabescens</name>
    <dbReference type="NCBI Taxonomy" id="1929756"/>
    <lineage>
        <taxon>Eukaryota</taxon>
        <taxon>Fungi</taxon>
        <taxon>Dikarya</taxon>
        <taxon>Basidiomycota</taxon>
        <taxon>Agaricomycotina</taxon>
        <taxon>Agaricomycetes</taxon>
        <taxon>Agaricomycetidae</taxon>
        <taxon>Agaricales</taxon>
        <taxon>Marasmiineae</taxon>
        <taxon>Physalacriaceae</taxon>
        <taxon>Desarmillaria</taxon>
    </lineage>
</organism>
<evidence type="ECO:0000256" key="1">
    <source>
        <dbReference type="SAM" id="SignalP"/>
    </source>
</evidence>
<keyword evidence="3" id="KW-1185">Reference proteome</keyword>
<dbReference type="AlphaFoldDB" id="A0AA39JLB6"/>
<reference evidence="2" key="1">
    <citation type="submission" date="2023-06" db="EMBL/GenBank/DDBJ databases">
        <authorList>
            <consortium name="Lawrence Berkeley National Laboratory"/>
            <person name="Ahrendt S."/>
            <person name="Sahu N."/>
            <person name="Indic B."/>
            <person name="Wong-Bajracharya J."/>
            <person name="Merenyi Z."/>
            <person name="Ke H.-M."/>
            <person name="Monk M."/>
            <person name="Kocsube S."/>
            <person name="Drula E."/>
            <person name="Lipzen A."/>
            <person name="Balint B."/>
            <person name="Henrissat B."/>
            <person name="Andreopoulos B."/>
            <person name="Martin F.M."/>
            <person name="Harder C.B."/>
            <person name="Rigling D."/>
            <person name="Ford K.L."/>
            <person name="Foster G.D."/>
            <person name="Pangilinan J."/>
            <person name="Papanicolaou A."/>
            <person name="Barry K."/>
            <person name="LaButti K."/>
            <person name="Viragh M."/>
            <person name="Koriabine M."/>
            <person name="Yan M."/>
            <person name="Riley R."/>
            <person name="Champramary S."/>
            <person name="Plett K.L."/>
            <person name="Tsai I.J."/>
            <person name="Slot J."/>
            <person name="Sipos G."/>
            <person name="Plett J."/>
            <person name="Nagy L.G."/>
            <person name="Grigoriev I.V."/>
        </authorList>
    </citation>
    <scope>NUCLEOTIDE SEQUENCE</scope>
    <source>
        <strain evidence="2">CCBAS 213</strain>
    </source>
</reference>
<gene>
    <name evidence="2" type="ORF">EV420DRAFT_1484965</name>
</gene>
<dbReference type="GeneID" id="85353692"/>
<accession>A0AA39JLB6</accession>
<feature type="signal peptide" evidence="1">
    <location>
        <begin position="1"/>
        <end position="20"/>
    </location>
</feature>
<protein>
    <submittedName>
        <fullName evidence="2">Uncharacterized protein</fullName>
    </submittedName>
</protein>